<evidence type="ECO:0000256" key="2">
    <source>
        <dbReference type="SAM" id="Phobius"/>
    </source>
</evidence>
<dbReference type="EMBL" id="RBNI01005253">
    <property type="protein sequence ID" value="RUP46892.1"/>
    <property type="molecule type" value="Genomic_DNA"/>
</dbReference>
<reference evidence="3 4" key="1">
    <citation type="journal article" date="2018" name="New Phytol.">
        <title>Phylogenomics of Endogonaceae and evolution of mycorrhizas within Mucoromycota.</title>
        <authorList>
            <person name="Chang Y."/>
            <person name="Desiro A."/>
            <person name="Na H."/>
            <person name="Sandor L."/>
            <person name="Lipzen A."/>
            <person name="Clum A."/>
            <person name="Barry K."/>
            <person name="Grigoriev I.V."/>
            <person name="Martin F.M."/>
            <person name="Stajich J.E."/>
            <person name="Smith M.E."/>
            <person name="Bonito G."/>
            <person name="Spatafora J.W."/>
        </authorList>
    </citation>
    <scope>NUCLEOTIDE SEQUENCE [LARGE SCALE GENOMIC DNA]</scope>
    <source>
        <strain evidence="3 4">GMNB39</strain>
    </source>
</reference>
<dbReference type="AlphaFoldDB" id="A0A433D7Q4"/>
<keyword evidence="2" id="KW-0472">Membrane</keyword>
<comment type="caution">
    <text evidence="3">The sequence shown here is derived from an EMBL/GenBank/DDBJ whole genome shotgun (WGS) entry which is preliminary data.</text>
</comment>
<name>A0A433D7Q4_9FUNG</name>
<proteinExistence type="predicted"/>
<dbReference type="OrthoDB" id="2350333at2759"/>
<accession>A0A433D7Q4</accession>
<organism evidence="3 4">
    <name type="scientific">Jimgerdemannia flammicorona</name>
    <dbReference type="NCBI Taxonomy" id="994334"/>
    <lineage>
        <taxon>Eukaryota</taxon>
        <taxon>Fungi</taxon>
        <taxon>Fungi incertae sedis</taxon>
        <taxon>Mucoromycota</taxon>
        <taxon>Mucoromycotina</taxon>
        <taxon>Endogonomycetes</taxon>
        <taxon>Endogonales</taxon>
        <taxon>Endogonaceae</taxon>
        <taxon>Jimgerdemannia</taxon>
    </lineage>
</organism>
<keyword evidence="4" id="KW-1185">Reference proteome</keyword>
<evidence type="ECO:0000313" key="4">
    <source>
        <dbReference type="Proteomes" id="UP000268093"/>
    </source>
</evidence>
<feature type="coiled-coil region" evidence="1">
    <location>
        <begin position="193"/>
        <end position="220"/>
    </location>
</feature>
<sequence length="235" mass="26973">MLSKEYVIFLYYKIVSDSFSPPYSAVRNPLQCLKETISEMEHTSRNVMPLLDATVGLHQECRIHYGEQTLDTTADRRGEGSDPTQRARIGYKVDIIIEYQELSWLLAIGCGEVAGGLPQCSRAKEWTDTLKLGLELRDIWYKAQNELEVSTAADLIIWGFTVIALFHLVLVKKIALPSSLRDLINEKHAYRAMLAFNEKMEMTKRKLDAANQERVDFQERMDSRKRGIGRRSKTQ</sequence>
<protein>
    <submittedName>
        <fullName evidence="3">Uncharacterized protein</fullName>
    </submittedName>
</protein>
<gene>
    <name evidence="3" type="ORF">BC936DRAFT_146416</name>
</gene>
<keyword evidence="2" id="KW-1133">Transmembrane helix</keyword>
<keyword evidence="2" id="KW-0812">Transmembrane</keyword>
<dbReference type="Proteomes" id="UP000268093">
    <property type="component" value="Unassembled WGS sequence"/>
</dbReference>
<feature type="transmembrane region" description="Helical" evidence="2">
    <location>
        <begin position="155"/>
        <end position="171"/>
    </location>
</feature>
<evidence type="ECO:0000313" key="3">
    <source>
        <dbReference type="EMBL" id="RUP46892.1"/>
    </source>
</evidence>
<keyword evidence="1" id="KW-0175">Coiled coil</keyword>
<evidence type="ECO:0000256" key="1">
    <source>
        <dbReference type="SAM" id="Coils"/>
    </source>
</evidence>